<dbReference type="Pfam" id="PF00083">
    <property type="entry name" value="Sugar_tr"/>
    <property type="match status" value="1"/>
</dbReference>
<evidence type="ECO:0000256" key="2">
    <source>
        <dbReference type="ARBA" id="ARBA00022692"/>
    </source>
</evidence>
<dbReference type="GO" id="GO:0016020">
    <property type="term" value="C:membrane"/>
    <property type="evidence" value="ECO:0007669"/>
    <property type="project" value="UniProtKB-SubCell"/>
</dbReference>
<keyword evidence="9" id="KW-1185">Reference proteome</keyword>
<evidence type="ECO:0000256" key="4">
    <source>
        <dbReference type="ARBA" id="ARBA00023136"/>
    </source>
</evidence>
<comment type="similarity">
    <text evidence="5">Belongs to the major facilitator superfamily. Phosphate:H(+) symporter (TC 2.A.1.9) family.</text>
</comment>
<dbReference type="InterPro" id="IPR036259">
    <property type="entry name" value="MFS_trans_sf"/>
</dbReference>
<evidence type="ECO:0000256" key="7">
    <source>
        <dbReference type="SAM" id="Phobius"/>
    </source>
</evidence>
<proteinExistence type="inferred from homology"/>
<dbReference type="InterPro" id="IPR005828">
    <property type="entry name" value="MFS_sugar_transport-like"/>
</dbReference>
<dbReference type="Gene3D" id="1.20.1250.20">
    <property type="entry name" value="MFS general substrate transporter like domains"/>
    <property type="match status" value="1"/>
</dbReference>
<accession>A0AAD1YST0</accession>
<sequence>MSTFCFFSGRIAILSGIAYIFQLWRSLYIASSIPSILFVAIILPFLSESPRWCLIRERMSQAMKTMHRIAIPIGNHLPDGTILALDEEATVFQIKFMVKVKQNRNHNQP</sequence>
<keyword evidence="3 7" id="KW-1133">Transmembrane helix</keyword>
<comment type="subcellular location">
    <subcellularLocation>
        <location evidence="1">Membrane</location>
        <topology evidence="1">Multi-pass membrane protein</topology>
    </subcellularLocation>
</comment>
<evidence type="ECO:0008006" key="10">
    <source>
        <dbReference type="Google" id="ProtNLM"/>
    </source>
</evidence>
<comment type="catalytic activity">
    <reaction evidence="6">
        <text>phosphate(in) + H(+)(in) = phosphate(out) + H(+)(out)</text>
        <dbReference type="Rhea" id="RHEA:29939"/>
        <dbReference type="ChEBI" id="CHEBI:15378"/>
        <dbReference type="ChEBI" id="CHEBI:43474"/>
    </reaction>
    <physiologicalReaction direction="right-to-left" evidence="6">
        <dbReference type="Rhea" id="RHEA:29941"/>
    </physiologicalReaction>
</comment>
<dbReference type="EMBL" id="OU503037">
    <property type="protein sequence ID" value="CAI9756929.1"/>
    <property type="molecule type" value="Genomic_DNA"/>
</dbReference>
<evidence type="ECO:0000313" key="9">
    <source>
        <dbReference type="Proteomes" id="UP000834106"/>
    </source>
</evidence>
<organism evidence="8 9">
    <name type="scientific">Fraxinus pennsylvanica</name>
    <dbReference type="NCBI Taxonomy" id="56036"/>
    <lineage>
        <taxon>Eukaryota</taxon>
        <taxon>Viridiplantae</taxon>
        <taxon>Streptophyta</taxon>
        <taxon>Embryophyta</taxon>
        <taxon>Tracheophyta</taxon>
        <taxon>Spermatophyta</taxon>
        <taxon>Magnoliopsida</taxon>
        <taxon>eudicotyledons</taxon>
        <taxon>Gunneridae</taxon>
        <taxon>Pentapetalae</taxon>
        <taxon>asterids</taxon>
        <taxon>lamiids</taxon>
        <taxon>Lamiales</taxon>
        <taxon>Oleaceae</taxon>
        <taxon>Oleeae</taxon>
        <taxon>Fraxinus</taxon>
    </lineage>
</organism>
<gene>
    <name evidence="8" type="ORF">FPE_LOCUS4359</name>
</gene>
<evidence type="ECO:0000256" key="3">
    <source>
        <dbReference type="ARBA" id="ARBA00022989"/>
    </source>
</evidence>
<evidence type="ECO:0000256" key="5">
    <source>
        <dbReference type="ARBA" id="ARBA00044504"/>
    </source>
</evidence>
<protein>
    <recommendedName>
        <fullName evidence="10">Major facilitator superfamily (MFS) profile domain-containing protein</fullName>
    </recommendedName>
</protein>
<feature type="transmembrane region" description="Helical" evidence="7">
    <location>
        <begin position="28"/>
        <end position="46"/>
    </location>
</feature>
<evidence type="ECO:0000256" key="1">
    <source>
        <dbReference type="ARBA" id="ARBA00004141"/>
    </source>
</evidence>
<dbReference type="PANTHER" id="PTHR24064">
    <property type="entry name" value="SOLUTE CARRIER FAMILY 22 MEMBER"/>
    <property type="match status" value="1"/>
</dbReference>
<keyword evidence="2 7" id="KW-0812">Transmembrane</keyword>
<keyword evidence="4 7" id="KW-0472">Membrane</keyword>
<dbReference type="AlphaFoldDB" id="A0AAD1YST0"/>
<reference evidence="8" key="1">
    <citation type="submission" date="2023-05" db="EMBL/GenBank/DDBJ databases">
        <authorList>
            <person name="Huff M."/>
        </authorList>
    </citation>
    <scope>NUCLEOTIDE SEQUENCE</scope>
</reference>
<dbReference type="SUPFAM" id="SSF103473">
    <property type="entry name" value="MFS general substrate transporter"/>
    <property type="match status" value="1"/>
</dbReference>
<evidence type="ECO:0000313" key="8">
    <source>
        <dbReference type="EMBL" id="CAI9756929.1"/>
    </source>
</evidence>
<evidence type="ECO:0000256" key="6">
    <source>
        <dbReference type="ARBA" id="ARBA00049011"/>
    </source>
</evidence>
<name>A0AAD1YST0_9LAMI</name>
<dbReference type="GO" id="GO:0022857">
    <property type="term" value="F:transmembrane transporter activity"/>
    <property type="evidence" value="ECO:0007669"/>
    <property type="project" value="InterPro"/>
</dbReference>
<dbReference type="Proteomes" id="UP000834106">
    <property type="component" value="Chromosome 2"/>
</dbReference>